<keyword evidence="3" id="KW-1185">Reference proteome</keyword>
<organism evidence="2 3">
    <name type="scientific">Muribaculum intestinale</name>
    <dbReference type="NCBI Taxonomy" id="1796646"/>
    <lineage>
        <taxon>Bacteria</taxon>
        <taxon>Pseudomonadati</taxon>
        <taxon>Bacteroidota</taxon>
        <taxon>Bacteroidia</taxon>
        <taxon>Bacteroidales</taxon>
        <taxon>Muribaculaceae</taxon>
        <taxon>Muribaculum</taxon>
    </lineage>
</organism>
<dbReference type="GeneID" id="65536959"/>
<feature type="region of interest" description="Disordered" evidence="1">
    <location>
        <begin position="131"/>
        <end position="161"/>
    </location>
</feature>
<dbReference type="RefSeq" id="WP_068961113.1">
    <property type="nucleotide sequence ID" value="NZ_CAJTCT010000002.1"/>
</dbReference>
<accession>A0A1Z2XI42</accession>
<evidence type="ECO:0000313" key="2">
    <source>
        <dbReference type="EMBL" id="ANU63812.1"/>
    </source>
</evidence>
<reference evidence="3" key="1">
    <citation type="submission" date="2016-04" db="EMBL/GenBank/DDBJ databases">
        <title>Complete Genome Sequences of Twelve Strains of a Stable Defined Moderately Diverse Mouse Microbiota 2 (sDMDMm2).</title>
        <authorList>
            <person name="Uchimura Y."/>
            <person name="Wyss M."/>
            <person name="Brugiroux S."/>
            <person name="Limenitakis J.P."/>
            <person name="Stecher B."/>
            <person name="McCoy K.D."/>
            <person name="Macpherson A.J."/>
        </authorList>
    </citation>
    <scope>NUCLEOTIDE SEQUENCE [LARGE SCALE GENOMIC DNA]</scope>
    <source>
        <strain evidence="3">YL27</strain>
    </source>
</reference>
<name>A0A1B1SAJ9_9BACT</name>
<dbReference type="EMBL" id="CP015402">
    <property type="protein sequence ID" value="ANU63812.1"/>
    <property type="molecule type" value="Genomic_DNA"/>
</dbReference>
<accession>A0A1B1SAJ9</accession>
<dbReference type="STRING" id="1796646.A4V02_08780"/>
<feature type="compositionally biased region" description="Acidic residues" evidence="1">
    <location>
        <begin position="132"/>
        <end position="161"/>
    </location>
</feature>
<dbReference type="OrthoDB" id="1100725at2"/>
<gene>
    <name evidence="2" type="ORF">A4V02_08780</name>
</gene>
<dbReference type="KEGG" id="pary:A4V02_08780"/>
<evidence type="ECO:0000256" key="1">
    <source>
        <dbReference type="SAM" id="MobiDB-lite"/>
    </source>
</evidence>
<evidence type="ECO:0000313" key="3">
    <source>
        <dbReference type="Proteomes" id="UP000186351"/>
    </source>
</evidence>
<sequence>MDNVLNISIEKMLSLGYELEGLLLSAGKRGDATPVAIWNLISEKADEIHAAAVNLSNIVKKGATCAVTDITDVLSSSAMVVSQDEDSVDVSAGYVPDPYDADCDIICSNPLTVETVDSADEIVSDDYCSVEVSEDDTLSQTDVDSDVSEEAEYSPEEEVATADEPLRLDEKLAREGSRNLRKAFSLNDRFRFRRELFGNSDIEMSDTLNLVEAMSSYSEAVDYFMTDLQWDADNQEVKDFMEIIEKHFATR</sequence>
<protein>
    <submittedName>
        <fullName evidence="2">Uncharacterized protein</fullName>
    </submittedName>
</protein>
<dbReference type="AlphaFoldDB" id="A0A1B1SAJ9"/>
<dbReference type="Proteomes" id="UP000186351">
    <property type="component" value="Chromosome"/>
</dbReference>
<proteinExistence type="predicted"/>